<keyword evidence="2 3" id="KW-0067">ATP-binding</keyword>
<name>A0ABY2NZ84_9LEPT</name>
<keyword evidence="3" id="KW-0269">Exonuclease</keyword>
<keyword evidence="3" id="KW-0238">DNA-binding</keyword>
<dbReference type="PANTHER" id="PTHR43788">
    <property type="entry name" value="DNA2/NAM7 HELICASE FAMILY MEMBER"/>
    <property type="match status" value="1"/>
</dbReference>
<evidence type="ECO:0000259" key="4">
    <source>
        <dbReference type="Pfam" id="PF13538"/>
    </source>
</evidence>
<feature type="domain" description="UvrD-like helicase C-terminal" evidence="4">
    <location>
        <begin position="519"/>
        <end position="575"/>
    </location>
</feature>
<organism evidence="5 6">
    <name type="scientific">Leptospira mtsangambouensis</name>
    <dbReference type="NCBI Taxonomy" id="2484912"/>
    <lineage>
        <taxon>Bacteria</taxon>
        <taxon>Pseudomonadati</taxon>
        <taxon>Spirochaetota</taxon>
        <taxon>Spirochaetia</taxon>
        <taxon>Leptospirales</taxon>
        <taxon>Leptospiraceae</taxon>
        <taxon>Leptospira</taxon>
    </lineage>
</organism>
<evidence type="ECO:0000313" key="6">
    <source>
        <dbReference type="Proteomes" id="UP000297940"/>
    </source>
</evidence>
<keyword evidence="3" id="KW-0227">DNA damage</keyword>
<dbReference type="InterPro" id="IPR027417">
    <property type="entry name" value="P-loop_NTPase"/>
</dbReference>
<comment type="subunit">
    <text evidence="3">Heterotrimer of RecB, RecC and RecD. All subunits contribute to DNA-binding.</text>
</comment>
<reference evidence="6" key="1">
    <citation type="journal article" date="2019" name="PLoS Negl. Trop. Dis.">
        <title>Revisiting the worldwide diversity of Leptospira species in the environment.</title>
        <authorList>
            <person name="Vincent A.T."/>
            <person name="Schiettekatte O."/>
            <person name="Bourhy P."/>
            <person name="Veyrier F.J."/>
            <person name="Picardeau M."/>
        </authorList>
    </citation>
    <scope>NUCLEOTIDE SEQUENCE [LARGE SCALE GENOMIC DNA]</scope>
    <source>
        <strain evidence="6">201601298</strain>
    </source>
</reference>
<keyword evidence="3 5" id="KW-0378">Hydrolase</keyword>
<evidence type="ECO:0000256" key="2">
    <source>
        <dbReference type="ARBA" id="ARBA00022840"/>
    </source>
</evidence>
<comment type="miscellaneous">
    <text evidence="3">In the RecBCD complex, RecB has a slow 3'-5' helicase, an exonuclease activity and loads RecA onto ssDNA, RecD has a fast 5'-3' helicase activity, while RecC stimulates the ATPase and processivity of the RecB helicase and contributes to recognition of the Chi site.</text>
</comment>
<gene>
    <name evidence="3 5" type="primary">recD</name>
    <name evidence="5" type="ORF">EHR01_10165</name>
</gene>
<evidence type="ECO:0000256" key="3">
    <source>
        <dbReference type="HAMAP-Rule" id="MF_01487"/>
    </source>
</evidence>
<dbReference type="RefSeq" id="WP_135694685.1">
    <property type="nucleotide sequence ID" value="NZ_RQHK01000008.1"/>
</dbReference>
<dbReference type="EMBL" id="RQHK01000008">
    <property type="protein sequence ID" value="TGM74427.1"/>
    <property type="molecule type" value="Genomic_DNA"/>
</dbReference>
<keyword evidence="3" id="KW-0413">Isomerase</keyword>
<dbReference type="Pfam" id="PF13538">
    <property type="entry name" value="UvrD_C_2"/>
    <property type="match status" value="1"/>
</dbReference>
<dbReference type="Proteomes" id="UP000297940">
    <property type="component" value="Unassembled WGS sequence"/>
</dbReference>
<keyword evidence="3" id="KW-0347">Helicase</keyword>
<keyword evidence="3" id="KW-0234">DNA repair</keyword>
<proteinExistence type="inferred from homology"/>
<dbReference type="NCBIfam" id="TIGR01447">
    <property type="entry name" value="recD"/>
    <property type="match status" value="1"/>
</dbReference>
<comment type="similarity">
    <text evidence="3">Belongs to the RecD family.</text>
</comment>
<dbReference type="GO" id="GO:0008854">
    <property type="term" value="F:exodeoxyribonuclease V activity"/>
    <property type="evidence" value="ECO:0007669"/>
    <property type="project" value="UniProtKB-EC"/>
</dbReference>
<accession>A0ABY2NZ84</accession>
<evidence type="ECO:0000256" key="1">
    <source>
        <dbReference type="ARBA" id="ARBA00022741"/>
    </source>
</evidence>
<dbReference type="InterPro" id="IPR050534">
    <property type="entry name" value="Coronavir_polyprotein_1ab"/>
</dbReference>
<comment type="catalytic activity">
    <reaction evidence="3">
        <text>ATP + H2O = ADP + phosphate + H(+)</text>
        <dbReference type="Rhea" id="RHEA:13065"/>
        <dbReference type="ChEBI" id="CHEBI:15377"/>
        <dbReference type="ChEBI" id="CHEBI:15378"/>
        <dbReference type="ChEBI" id="CHEBI:30616"/>
        <dbReference type="ChEBI" id="CHEBI:43474"/>
        <dbReference type="ChEBI" id="CHEBI:456216"/>
        <dbReference type="EC" id="5.6.2.3"/>
    </reaction>
</comment>
<comment type="caution">
    <text evidence="5">The sequence shown here is derived from an EMBL/GenBank/DDBJ whole genome shotgun (WGS) entry which is preliminary data.</text>
</comment>
<comment type="function">
    <text evidence="3">A helicase/nuclease that prepares dsDNA breaks (DSB) for recombinational DNA repair. Binds to DSBs and unwinds DNA via a highly rapid and processive ATP-dependent bidirectional helicase activity. Unwinds dsDNA until it encounters a Chi (crossover hotspot instigator) sequence from the 3' direction. Cuts ssDNA a few nucleotides 3' to the Chi site. The properties and activities of the enzyme are changed at Chi. The Chi-altered holoenzyme produces a long 3'-ssDNA overhang and facilitates RecA-binding to the ssDNA for homologous DNA recombination and repair. Holoenzyme degrades any linearized DNA that is unable to undergo homologous recombination. In the holoenzyme this subunit has ssDNA-dependent ATPase and 5'-3' helicase activity. When added to pre-assembled RecBC greatly stimulates nuclease activity and augments holoenzyme processivity. Negatively regulates the RecA-loading ability of RecBCD.</text>
</comment>
<dbReference type="CDD" id="cd17933">
    <property type="entry name" value="DEXSc_RecD-like"/>
    <property type="match status" value="1"/>
</dbReference>
<dbReference type="InterPro" id="IPR006344">
    <property type="entry name" value="RecD"/>
</dbReference>
<feature type="binding site" evidence="3">
    <location>
        <begin position="145"/>
        <end position="152"/>
    </location>
    <ligand>
        <name>ATP</name>
        <dbReference type="ChEBI" id="CHEBI:30616"/>
    </ligand>
</feature>
<dbReference type="EC" id="5.6.2.3" evidence="3"/>
<keyword evidence="6" id="KW-1185">Reference proteome</keyword>
<dbReference type="CDD" id="cd18809">
    <property type="entry name" value="SF1_C_RecD"/>
    <property type="match status" value="1"/>
</dbReference>
<dbReference type="Gene3D" id="3.40.50.300">
    <property type="entry name" value="P-loop containing nucleotide triphosphate hydrolases"/>
    <property type="match status" value="2"/>
</dbReference>
<sequence>MKQTDSSYLEMAKEIIHCFPHLSVEHTELITNLIEATQNGDLYLSITNQKSITNFENRFPFYLESFGNESRLFFQKTYKEKKQFEKNITALVSNLSNEEITSQKQSTEIESIISHLETNFQNPLAREQKQAVIESVTSSFRIVAGGPGTGKTTVVSFILKVLDEIKSLPNPNRIALVAPTGRAAQRLTESIQKNLSFFPNTKELVSSLRGQTIHNLLKIFPNITKPYYGEKRYLPYDLIIMDETSMVDIEVMNLLLQSIGESTKLILLGDPNQLPSVGQGEVLSDLLTEFKKQGKFVSELKANHRSSNTSMFSQFAELVKNSFDHTDKKQNFPNPIALEYNQIADEADFIWLQKEKSNQEEDFSFKDWKQNDLIHFLWTDYFLPTAIKATALDWKKEDLTLKLNKEILDGLISEYRCLTILRNGFFGIESIHNRILDLAKKHLTSFHSNSQKIEYRHLAKSFYFEGMPIIIKRNDQIRKLFNGDIGLVLRIDSELRAVFPIENRLYSFALDTLPEHEPAFFLTIHKSQGSEYNTILLYLPPISSYQSEDLNEVPILNRRILYTAVTRAKKKVILMGDHSTWNLGLETFRKRNTGFTLA</sequence>
<dbReference type="SUPFAM" id="SSF52540">
    <property type="entry name" value="P-loop containing nucleoside triphosphate hydrolases"/>
    <property type="match status" value="1"/>
</dbReference>
<dbReference type="InterPro" id="IPR027785">
    <property type="entry name" value="UvrD-like_helicase_C"/>
</dbReference>
<protein>
    <recommendedName>
        <fullName evidence="3">RecBCD enzyme subunit RecD</fullName>
        <ecNumber evidence="3">5.6.2.3</ecNumber>
    </recommendedName>
    <alternativeName>
        <fullName evidence="3">DNA 5'-3' helicase subunit RecD</fullName>
    </alternativeName>
    <alternativeName>
        <fullName evidence="3">Exonuclease V subunit RecD</fullName>
        <shortName evidence="3">ExoV subunit RecD</shortName>
    </alternativeName>
    <alternativeName>
        <fullName evidence="3">Helicase/nuclease RecBCD subunit RecD</fullName>
    </alternativeName>
</protein>
<dbReference type="Pfam" id="PF13245">
    <property type="entry name" value="AAA_19"/>
    <property type="match status" value="1"/>
</dbReference>
<dbReference type="PANTHER" id="PTHR43788:SF6">
    <property type="entry name" value="DNA HELICASE B"/>
    <property type="match status" value="1"/>
</dbReference>
<keyword evidence="3" id="KW-0540">Nuclease</keyword>
<keyword evidence="1 3" id="KW-0547">Nucleotide-binding</keyword>
<dbReference type="HAMAP" id="MF_01487">
    <property type="entry name" value="RecD"/>
    <property type="match status" value="1"/>
</dbReference>
<evidence type="ECO:0000313" key="5">
    <source>
        <dbReference type="EMBL" id="TGM74427.1"/>
    </source>
</evidence>